<keyword evidence="3" id="KW-0677">Repeat</keyword>
<dbReference type="PANTHER" id="PTHR24376">
    <property type="entry name" value="ZINC FINGER PROTEIN"/>
    <property type="match status" value="1"/>
</dbReference>
<keyword evidence="5" id="KW-0862">Zinc</keyword>
<feature type="domain" description="C2H2-type" evidence="9">
    <location>
        <begin position="231"/>
        <end position="256"/>
    </location>
</feature>
<proteinExistence type="predicted"/>
<dbReference type="SMART" id="SM00355">
    <property type="entry name" value="ZnF_C2H2"/>
    <property type="match status" value="3"/>
</dbReference>
<dbReference type="FunFam" id="3.30.160.60:FF:000358">
    <property type="entry name" value="zinc finger protein 24"/>
    <property type="match status" value="1"/>
</dbReference>
<dbReference type="FunFam" id="3.30.160.60:FF:000264">
    <property type="entry name" value="Zinc finger protein 236"/>
    <property type="match status" value="1"/>
</dbReference>
<organism evidence="10 11">
    <name type="scientific">Mugilogobius chulae</name>
    <name type="common">yellowstripe goby</name>
    <dbReference type="NCBI Taxonomy" id="88201"/>
    <lineage>
        <taxon>Eukaryota</taxon>
        <taxon>Metazoa</taxon>
        <taxon>Chordata</taxon>
        <taxon>Craniata</taxon>
        <taxon>Vertebrata</taxon>
        <taxon>Euteleostomi</taxon>
        <taxon>Actinopterygii</taxon>
        <taxon>Neopterygii</taxon>
        <taxon>Teleostei</taxon>
        <taxon>Neoteleostei</taxon>
        <taxon>Acanthomorphata</taxon>
        <taxon>Gobiaria</taxon>
        <taxon>Gobiiformes</taxon>
        <taxon>Gobioidei</taxon>
        <taxon>Gobiidae</taxon>
        <taxon>Gobionellinae</taxon>
        <taxon>Mugilogobius</taxon>
    </lineage>
</organism>
<evidence type="ECO:0000256" key="6">
    <source>
        <dbReference type="ARBA" id="ARBA00023242"/>
    </source>
</evidence>
<gene>
    <name evidence="10" type="ORF">WMY93_018072</name>
</gene>
<name>A0AAW0NJ33_9GOBI</name>
<accession>A0AAW0NJ33</accession>
<comment type="caution">
    <text evidence="10">The sequence shown here is derived from an EMBL/GenBank/DDBJ whole genome shotgun (WGS) entry which is preliminary data.</text>
</comment>
<feature type="compositionally biased region" description="Basic and acidic residues" evidence="8">
    <location>
        <begin position="147"/>
        <end position="157"/>
    </location>
</feature>
<dbReference type="PROSITE" id="PS50157">
    <property type="entry name" value="ZINC_FINGER_C2H2_2"/>
    <property type="match status" value="3"/>
</dbReference>
<dbReference type="PROSITE" id="PS00028">
    <property type="entry name" value="ZINC_FINGER_C2H2_1"/>
    <property type="match status" value="2"/>
</dbReference>
<dbReference type="Proteomes" id="UP001460270">
    <property type="component" value="Unassembled WGS sequence"/>
</dbReference>
<evidence type="ECO:0000256" key="3">
    <source>
        <dbReference type="ARBA" id="ARBA00022737"/>
    </source>
</evidence>
<dbReference type="GO" id="GO:0005634">
    <property type="term" value="C:nucleus"/>
    <property type="evidence" value="ECO:0007669"/>
    <property type="project" value="UniProtKB-SubCell"/>
</dbReference>
<keyword evidence="6" id="KW-0539">Nucleus</keyword>
<evidence type="ECO:0000256" key="5">
    <source>
        <dbReference type="ARBA" id="ARBA00022833"/>
    </source>
</evidence>
<dbReference type="PANTHER" id="PTHR24376:SF235">
    <property type="entry name" value="C2H2-TYPE DOMAIN-CONTAINING PROTEIN"/>
    <property type="match status" value="1"/>
</dbReference>
<keyword evidence="4 7" id="KW-0863">Zinc-finger</keyword>
<dbReference type="EMBL" id="JBBPFD010000013">
    <property type="protein sequence ID" value="KAK7901303.1"/>
    <property type="molecule type" value="Genomic_DNA"/>
</dbReference>
<dbReference type="Pfam" id="PF12874">
    <property type="entry name" value="zf-met"/>
    <property type="match status" value="1"/>
</dbReference>
<feature type="domain" description="C2H2-type" evidence="9">
    <location>
        <begin position="203"/>
        <end position="230"/>
    </location>
</feature>
<dbReference type="GO" id="GO:0000978">
    <property type="term" value="F:RNA polymerase II cis-regulatory region sequence-specific DNA binding"/>
    <property type="evidence" value="ECO:0007669"/>
    <property type="project" value="TreeGrafter"/>
</dbReference>
<evidence type="ECO:0000256" key="4">
    <source>
        <dbReference type="ARBA" id="ARBA00022771"/>
    </source>
</evidence>
<reference evidence="11" key="1">
    <citation type="submission" date="2024-04" db="EMBL/GenBank/DDBJ databases">
        <title>Salinicola lusitanus LLJ914,a marine bacterium isolated from the Okinawa Trough.</title>
        <authorList>
            <person name="Li J."/>
        </authorList>
    </citation>
    <scope>NUCLEOTIDE SEQUENCE [LARGE SCALE GENOMIC DNA]</scope>
</reference>
<dbReference type="Gene3D" id="3.30.160.60">
    <property type="entry name" value="Classic Zinc Finger"/>
    <property type="match status" value="6"/>
</dbReference>
<evidence type="ECO:0000259" key="9">
    <source>
        <dbReference type="PROSITE" id="PS50157"/>
    </source>
</evidence>
<evidence type="ECO:0000256" key="1">
    <source>
        <dbReference type="ARBA" id="ARBA00004123"/>
    </source>
</evidence>
<sequence length="353" mass="39856">MRVRCFKLPDAGFRAAYAAQRALMKERLTAAESEEELCRCEEDNQRKQERSTRSRLEQGLDPGLDDCLEQCVSRSVKQEVPDTSQIKQEPEEQRIKEEDQQLPVSGSEFFTVCVKTEDPQTELKDEETQGEDICSSDLHLPSDTEGDTEHSSDDQDWRAPFSSSDEGEESASETSDAVKNGDILETKCHLTVHGRTHTGEKPFSCSICAKQFTGSNSLKYHMTLHTGEKPFSCSACNKSYATKSHLRVHKNAHEGEIFQLFHLREGLIASRLAETSHGTAHGPENGKIVPLFSLRREFTKRVRLKCHMRLHTGEKPFSCSVCESHLLVHARTHTGERPYSCSVCDKQFKLSHL</sequence>
<feature type="region of interest" description="Disordered" evidence="8">
    <location>
        <begin position="118"/>
        <end position="178"/>
    </location>
</feature>
<evidence type="ECO:0000256" key="7">
    <source>
        <dbReference type="PROSITE-ProRule" id="PRU00042"/>
    </source>
</evidence>
<evidence type="ECO:0000313" key="11">
    <source>
        <dbReference type="Proteomes" id="UP001460270"/>
    </source>
</evidence>
<comment type="subcellular location">
    <subcellularLocation>
        <location evidence="1">Nucleus</location>
    </subcellularLocation>
</comment>
<feature type="compositionally biased region" description="Basic and acidic residues" evidence="8">
    <location>
        <begin position="118"/>
        <end position="127"/>
    </location>
</feature>
<evidence type="ECO:0000256" key="8">
    <source>
        <dbReference type="SAM" id="MobiDB-lite"/>
    </source>
</evidence>
<keyword evidence="11" id="KW-1185">Reference proteome</keyword>
<feature type="compositionally biased region" description="Basic and acidic residues" evidence="8">
    <location>
        <begin position="38"/>
        <end position="58"/>
    </location>
</feature>
<feature type="region of interest" description="Disordered" evidence="8">
    <location>
        <begin position="38"/>
        <end position="63"/>
    </location>
</feature>
<dbReference type="AlphaFoldDB" id="A0AAW0NJ33"/>
<evidence type="ECO:0000256" key="2">
    <source>
        <dbReference type="ARBA" id="ARBA00022723"/>
    </source>
</evidence>
<feature type="domain" description="C2H2-type" evidence="9">
    <location>
        <begin position="296"/>
        <end position="316"/>
    </location>
</feature>
<dbReference type="InterPro" id="IPR036236">
    <property type="entry name" value="Znf_C2H2_sf"/>
</dbReference>
<dbReference type="GO" id="GO:0008270">
    <property type="term" value="F:zinc ion binding"/>
    <property type="evidence" value="ECO:0007669"/>
    <property type="project" value="UniProtKB-KW"/>
</dbReference>
<feature type="compositionally biased region" description="Basic and acidic residues" evidence="8">
    <location>
        <begin position="88"/>
        <end position="99"/>
    </location>
</feature>
<protein>
    <recommendedName>
        <fullName evidence="9">C2H2-type domain-containing protein</fullName>
    </recommendedName>
</protein>
<evidence type="ECO:0000313" key="10">
    <source>
        <dbReference type="EMBL" id="KAK7901303.1"/>
    </source>
</evidence>
<dbReference type="GO" id="GO:0001228">
    <property type="term" value="F:DNA-binding transcription activator activity, RNA polymerase II-specific"/>
    <property type="evidence" value="ECO:0007669"/>
    <property type="project" value="TreeGrafter"/>
</dbReference>
<keyword evidence="2" id="KW-0479">Metal-binding</keyword>
<dbReference type="InterPro" id="IPR013087">
    <property type="entry name" value="Znf_C2H2_type"/>
</dbReference>
<dbReference type="SUPFAM" id="SSF57667">
    <property type="entry name" value="beta-beta-alpha zinc fingers"/>
    <property type="match status" value="2"/>
</dbReference>
<feature type="region of interest" description="Disordered" evidence="8">
    <location>
        <begin position="78"/>
        <end position="102"/>
    </location>
</feature>